<keyword evidence="3 5" id="KW-0689">Ribosomal protein</keyword>
<organism evidence="9">
    <name type="scientific">Nitellopsis obtusa</name>
    <dbReference type="NCBI Taxonomy" id="40811"/>
    <lineage>
        <taxon>Eukaryota</taxon>
        <taxon>Viridiplantae</taxon>
        <taxon>Streptophyta</taxon>
        <taxon>Charophyceae</taxon>
        <taxon>Charales</taxon>
        <taxon>Characeae</taxon>
        <taxon>Nitellopsis</taxon>
    </lineage>
</organism>
<dbReference type="GO" id="GO:0009507">
    <property type="term" value="C:chloroplast"/>
    <property type="evidence" value="ECO:0007669"/>
    <property type="project" value="UniProtKB-SubCell"/>
</dbReference>
<evidence type="ECO:0000313" key="9">
    <source>
        <dbReference type="EMBL" id="QXT44747.1"/>
    </source>
</evidence>
<feature type="domain" description="Large ribosomal subunit protein uL2 C-terminal" evidence="7">
    <location>
        <begin position="124"/>
        <end position="253"/>
    </location>
</feature>
<dbReference type="InterPro" id="IPR005880">
    <property type="entry name" value="Ribosomal_uL2_bac/org-type"/>
</dbReference>
<accession>A0A8F6U486</accession>
<comment type="subcellular location">
    <subcellularLocation>
        <location evidence="5">Plastid</location>
        <location evidence="5">Chloroplast</location>
    </subcellularLocation>
</comment>
<dbReference type="FunFam" id="2.30.30.30:FF:000001">
    <property type="entry name" value="50S ribosomal protein L2"/>
    <property type="match status" value="1"/>
</dbReference>
<evidence type="ECO:0000256" key="4">
    <source>
        <dbReference type="ARBA" id="ARBA00023274"/>
    </source>
</evidence>
<dbReference type="PIRSF" id="PIRSF002158">
    <property type="entry name" value="Ribosomal_L2"/>
    <property type="match status" value="1"/>
</dbReference>
<dbReference type="InterPro" id="IPR002171">
    <property type="entry name" value="Ribosomal_uL2"/>
</dbReference>
<keyword evidence="9" id="KW-0150">Chloroplast</keyword>
<gene>
    <name evidence="5 9" type="primary">rpl2</name>
</gene>
<protein>
    <recommendedName>
        <fullName evidence="5">Large ribosomal subunit protein uL2c</fullName>
    </recommendedName>
</protein>
<evidence type="ECO:0000259" key="7">
    <source>
        <dbReference type="SMART" id="SM01382"/>
    </source>
</evidence>
<dbReference type="Gene3D" id="4.10.950.10">
    <property type="entry name" value="Ribosomal protein L2, domain 3"/>
    <property type="match status" value="1"/>
</dbReference>
<dbReference type="InterPro" id="IPR008991">
    <property type="entry name" value="Translation_prot_SH3-like_sf"/>
</dbReference>
<dbReference type="Gene3D" id="2.30.30.30">
    <property type="match status" value="1"/>
</dbReference>
<dbReference type="GO" id="GO:0032543">
    <property type="term" value="P:mitochondrial translation"/>
    <property type="evidence" value="ECO:0007669"/>
    <property type="project" value="TreeGrafter"/>
</dbReference>
<dbReference type="PANTHER" id="PTHR13691:SF5">
    <property type="entry name" value="LARGE RIBOSOMAL SUBUNIT PROTEIN UL2M"/>
    <property type="match status" value="1"/>
</dbReference>
<name>A0A8F6U486_9VIRI</name>
<evidence type="ECO:0000256" key="3">
    <source>
        <dbReference type="ARBA" id="ARBA00022980"/>
    </source>
</evidence>
<evidence type="ECO:0000256" key="6">
    <source>
        <dbReference type="SAM" id="MobiDB-lite"/>
    </source>
</evidence>
<feature type="region of interest" description="Disordered" evidence="6">
    <location>
        <begin position="222"/>
        <end position="256"/>
    </location>
</feature>
<comment type="subunit">
    <text evidence="2 5">Part of the 50S ribosomal subunit.</text>
</comment>
<dbReference type="Gene3D" id="2.40.50.140">
    <property type="entry name" value="Nucleic acid-binding proteins"/>
    <property type="match status" value="1"/>
</dbReference>
<dbReference type="HAMAP" id="MF_01320_B">
    <property type="entry name" value="Ribosomal_uL2_B"/>
    <property type="match status" value="1"/>
</dbReference>
<keyword evidence="4 5" id="KW-0687">Ribonucleoprotein</keyword>
<dbReference type="Pfam" id="PF03947">
    <property type="entry name" value="Ribosomal_L2_C"/>
    <property type="match status" value="1"/>
</dbReference>
<dbReference type="GO" id="GO:0003735">
    <property type="term" value="F:structural constituent of ribosome"/>
    <property type="evidence" value="ECO:0007669"/>
    <property type="project" value="InterPro"/>
</dbReference>
<evidence type="ECO:0000256" key="1">
    <source>
        <dbReference type="ARBA" id="ARBA00005636"/>
    </source>
</evidence>
<dbReference type="InterPro" id="IPR012340">
    <property type="entry name" value="NA-bd_OB-fold"/>
</dbReference>
<keyword evidence="9" id="KW-0934">Plastid</keyword>
<evidence type="ECO:0000259" key="8">
    <source>
        <dbReference type="SMART" id="SM01383"/>
    </source>
</evidence>
<geneLocation type="chloroplast" evidence="9"/>
<dbReference type="InterPro" id="IPR022671">
    <property type="entry name" value="Ribosomal_uL2_CS"/>
</dbReference>
<dbReference type="InterPro" id="IPR014726">
    <property type="entry name" value="Ribosomal_uL2_dom3"/>
</dbReference>
<dbReference type="InterPro" id="IPR022666">
    <property type="entry name" value="Ribosomal_uL2_RNA-bd_dom"/>
</dbReference>
<dbReference type="InterPro" id="IPR022669">
    <property type="entry name" value="Ribosomal_uL2_C"/>
</dbReference>
<dbReference type="SMART" id="SM01382">
    <property type="entry name" value="Ribosomal_L2_C"/>
    <property type="match status" value="1"/>
</dbReference>
<dbReference type="AlphaFoldDB" id="A0A8F6U486"/>
<evidence type="ECO:0000256" key="5">
    <source>
        <dbReference type="HAMAP-Rule" id="MF_01320"/>
    </source>
</evidence>
<dbReference type="SUPFAM" id="SSF50104">
    <property type="entry name" value="Translation proteins SH3-like domain"/>
    <property type="match status" value="1"/>
</dbReference>
<sequence length="277" mass="30879">MGIRIYKAYTPGTRNKSVSDYEHLSHLKPEKSLTSGKTSKKGRNNQGIITSRHRGGGHKRLYRQIDFRRKKFGIYGKIKSIEYDPNRNSHICLVNYEDGEKRYILYPRGIKIGDTVLSSIDASIFVGNTLPLTQIPLGTAIHNIEVQPGKGGQLVRAAGTVAQVVAKEGKWTTIRLPSGEVRLISQKCLATIGQIGNSEFNNQNIGKAGSKRWQGKRPQVRGTVMNPVDHPHGGGEGRTSIGRKKPLTPWGYPSIGKKTRSKNKYSNIFIVRKRRSH</sequence>
<dbReference type="NCBIfam" id="TIGR01171">
    <property type="entry name" value="rplB_bact"/>
    <property type="match status" value="1"/>
</dbReference>
<dbReference type="GO" id="GO:0016740">
    <property type="term" value="F:transferase activity"/>
    <property type="evidence" value="ECO:0007669"/>
    <property type="project" value="InterPro"/>
</dbReference>
<dbReference type="GO" id="GO:0005762">
    <property type="term" value="C:mitochondrial large ribosomal subunit"/>
    <property type="evidence" value="ECO:0007669"/>
    <property type="project" value="TreeGrafter"/>
</dbReference>
<dbReference type="SMART" id="SM01383">
    <property type="entry name" value="Ribosomal_L2"/>
    <property type="match status" value="1"/>
</dbReference>
<feature type="region of interest" description="Disordered" evidence="6">
    <location>
        <begin position="29"/>
        <end position="57"/>
    </location>
</feature>
<proteinExistence type="inferred from homology"/>
<evidence type="ECO:0000256" key="2">
    <source>
        <dbReference type="ARBA" id="ARBA00011838"/>
    </source>
</evidence>
<dbReference type="InterPro" id="IPR014722">
    <property type="entry name" value="Rib_uL2_dom2"/>
</dbReference>
<dbReference type="SUPFAM" id="SSF50249">
    <property type="entry name" value="Nucleic acid-binding proteins"/>
    <property type="match status" value="1"/>
</dbReference>
<dbReference type="EMBL" id="MW556321">
    <property type="protein sequence ID" value="QXT44747.1"/>
    <property type="molecule type" value="Genomic_DNA"/>
</dbReference>
<dbReference type="FunFam" id="2.40.50.140:FF:000003">
    <property type="entry name" value="50S ribosomal protein L2"/>
    <property type="match status" value="1"/>
</dbReference>
<dbReference type="Pfam" id="PF00181">
    <property type="entry name" value="Ribosomal_L2_N"/>
    <property type="match status" value="1"/>
</dbReference>
<dbReference type="PROSITE" id="PS00467">
    <property type="entry name" value="RIBOSOMAL_L2"/>
    <property type="match status" value="1"/>
</dbReference>
<dbReference type="FunFam" id="4.10.950.10:FF:000001">
    <property type="entry name" value="50S ribosomal protein L2"/>
    <property type="match status" value="1"/>
</dbReference>
<dbReference type="GO" id="GO:0019843">
    <property type="term" value="F:rRNA binding"/>
    <property type="evidence" value="ECO:0007669"/>
    <property type="project" value="UniProtKB-UniRule"/>
</dbReference>
<feature type="domain" description="Large ribosomal subunit protein uL2 RNA-binding" evidence="8">
    <location>
        <begin position="42"/>
        <end position="118"/>
    </location>
</feature>
<dbReference type="PANTHER" id="PTHR13691">
    <property type="entry name" value="RIBOSOMAL PROTEIN L2"/>
    <property type="match status" value="1"/>
</dbReference>
<reference evidence="9" key="1">
    <citation type="journal article" date="2021" name="Biol. Invasions">
        <title>Global high-throughput genotyping of organellar genomes reveals insights into the origin and spread of invasive starry stonewort (Nitellopsis obtusa).</title>
        <authorList>
            <person name="Sleith R.S."/>
            <person name="Karol K.G."/>
        </authorList>
    </citation>
    <scope>NUCLEOTIDE SEQUENCE</scope>
    <source>
        <strain evidence="9">KGK5729</strain>
    </source>
</reference>
<comment type="similarity">
    <text evidence="1 5">Belongs to the universal ribosomal protein uL2 family.</text>
</comment>